<dbReference type="InterPro" id="IPR053136">
    <property type="entry name" value="UTP_pyrophosphatase-like"/>
</dbReference>
<dbReference type="RefSeq" id="WP_048840067.1">
    <property type="nucleotide sequence ID" value="NZ_BAMX01000003.1"/>
</dbReference>
<feature type="domain" description="YgjP-like metallopeptidase" evidence="1">
    <location>
        <begin position="30"/>
        <end position="223"/>
    </location>
</feature>
<accession>A0A0D6NG74</accession>
<dbReference type="Pfam" id="PF01863">
    <property type="entry name" value="YgjP-like"/>
    <property type="match status" value="1"/>
</dbReference>
<dbReference type="PANTHER" id="PTHR30399">
    <property type="entry name" value="UNCHARACTERIZED PROTEIN YGJP"/>
    <property type="match status" value="1"/>
</dbReference>
<accession>A0A2Z5ZGX0</accession>
<dbReference type="PANTHER" id="PTHR30399:SF1">
    <property type="entry name" value="UTP PYROPHOSPHATASE"/>
    <property type="match status" value="1"/>
</dbReference>
<dbReference type="Proteomes" id="UP000270034">
    <property type="component" value="Chromosome"/>
</dbReference>
<evidence type="ECO:0000313" key="2">
    <source>
        <dbReference type="EMBL" id="BBC79962.1"/>
    </source>
</evidence>
<dbReference type="CDD" id="cd07344">
    <property type="entry name" value="M48_yhfN_like"/>
    <property type="match status" value="1"/>
</dbReference>
<protein>
    <submittedName>
        <fullName evidence="2">Putative zinc metalloprotease</fullName>
    </submittedName>
</protein>
<evidence type="ECO:0000313" key="3">
    <source>
        <dbReference type="EMBL" id="GAN65014.1"/>
    </source>
</evidence>
<gene>
    <name evidence="3" type="ORF">Abor_003_084</name>
    <name evidence="2" type="ORF">AcetOrient_orf02432</name>
</gene>
<dbReference type="Gene3D" id="3.30.2010.10">
    <property type="entry name" value="Metalloproteases ('zincins'), catalytic domain"/>
    <property type="match status" value="1"/>
</dbReference>
<keyword evidence="4" id="KW-1185">Reference proteome</keyword>
<organism evidence="2 5">
    <name type="scientific">Acetobacter orientalis</name>
    <dbReference type="NCBI Taxonomy" id="146474"/>
    <lineage>
        <taxon>Bacteria</taxon>
        <taxon>Pseudomonadati</taxon>
        <taxon>Pseudomonadota</taxon>
        <taxon>Alphaproteobacteria</taxon>
        <taxon>Acetobacterales</taxon>
        <taxon>Acetobacteraceae</taxon>
        <taxon>Acetobacter</taxon>
    </lineage>
</organism>
<proteinExistence type="predicted"/>
<dbReference type="InterPro" id="IPR002725">
    <property type="entry name" value="YgjP-like_metallopeptidase"/>
</dbReference>
<evidence type="ECO:0000313" key="4">
    <source>
        <dbReference type="Proteomes" id="UP000032670"/>
    </source>
</evidence>
<reference evidence="3 4" key="1">
    <citation type="submission" date="2012-11" db="EMBL/GenBank/DDBJ databases">
        <title>Whole genome sequence of Acetobacter orientalis 21F-2.</title>
        <authorList>
            <person name="Azuma Y."/>
            <person name="Higashiura N."/>
            <person name="Hirakawa H."/>
            <person name="Matsushita K."/>
        </authorList>
    </citation>
    <scope>NUCLEOTIDE SEQUENCE [LARGE SCALE GENOMIC DNA]</scope>
    <source>
        <strain evidence="3 4">21F-2</strain>
    </source>
</reference>
<name>A0A2Z5ZGX0_9PROT</name>
<evidence type="ECO:0000259" key="1">
    <source>
        <dbReference type="Pfam" id="PF01863"/>
    </source>
</evidence>
<dbReference type="KEGG" id="aot:AcetOri_orf02432"/>
<dbReference type="Proteomes" id="UP000032670">
    <property type="component" value="Unassembled WGS sequence"/>
</dbReference>
<keyword evidence="2" id="KW-0378">Hydrolase</keyword>
<dbReference type="GO" id="GO:0006508">
    <property type="term" value="P:proteolysis"/>
    <property type="evidence" value="ECO:0007669"/>
    <property type="project" value="UniProtKB-KW"/>
</dbReference>
<dbReference type="STRING" id="1231341.Abor_003_084"/>
<dbReference type="EMBL" id="BAMX01000003">
    <property type="protein sequence ID" value="GAN65014.1"/>
    <property type="molecule type" value="Genomic_DNA"/>
</dbReference>
<sequence length="233" mass="26348">MTPPPAELLIGSLKVPLIWRTSPRARRLSARLDPKKRALIVNCPPHYPQQAALAFLQTQQKWILERFQKLSSQTISFAHEGIIPIEGKPYTITHQPNARSGVWVEGNTLCVSGQSEFIARRVIDFLKKRARALLTQELHHAAHAAALCPSKLDIRDTASRWGSCNSAGRIMLSWRLVMAPLPVRHYLIAHELAHLKHMNHSPAFWAYTDHLTPYRQQAEAWLKLYGPALLGAQ</sequence>
<dbReference type="GO" id="GO:0008237">
    <property type="term" value="F:metallopeptidase activity"/>
    <property type="evidence" value="ECO:0007669"/>
    <property type="project" value="UniProtKB-KW"/>
</dbReference>
<evidence type="ECO:0000313" key="5">
    <source>
        <dbReference type="Proteomes" id="UP000270034"/>
    </source>
</evidence>
<dbReference type="GeneID" id="76203155"/>
<keyword evidence="2" id="KW-0645">Protease</keyword>
<dbReference type="AlphaFoldDB" id="A0A2Z5ZGX0"/>
<dbReference type="EMBL" id="AP018515">
    <property type="protein sequence ID" value="BBC79962.1"/>
    <property type="molecule type" value="Genomic_DNA"/>
</dbReference>
<keyword evidence="2" id="KW-0482">Metalloprotease</keyword>
<reference evidence="2 5" key="2">
    <citation type="submission" date="2018-02" db="EMBL/GenBank/DDBJ databases">
        <title>Acetobacter orientalis genome.</title>
        <authorList>
            <person name="Nakashima N."/>
            <person name="Tamura T."/>
        </authorList>
    </citation>
    <scope>NUCLEOTIDE SEQUENCE [LARGE SCALE GENOMIC DNA]</scope>
    <source>
        <strain evidence="2 5">FAN1</strain>
    </source>
</reference>